<dbReference type="InterPro" id="IPR052019">
    <property type="entry name" value="F420H2_bilvrd_red/Heme_oxyg"/>
</dbReference>
<dbReference type="InterPro" id="IPR012349">
    <property type="entry name" value="Split_barrel_FMN-bd"/>
</dbReference>
<dbReference type="STRING" id="444597.BST26_16555"/>
<dbReference type="GO" id="GO:0070967">
    <property type="term" value="F:coenzyme F420 binding"/>
    <property type="evidence" value="ECO:0007669"/>
    <property type="project" value="TreeGrafter"/>
</dbReference>
<proteinExistence type="predicted"/>
<keyword evidence="1" id="KW-0560">Oxidoreductase</keyword>
<comment type="caution">
    <text evidence="3">The sequence shown here is derived from an EMBL/GenBank/DDBJ whole genome shotgun (WGS) entry which is preliminary data.</text>
</comment>
<dbReference type="PANTHER" id="PTHR35176:SF6">
    <property type="entry name" value="HEME OXYGENASE HI_0854-RELATED"/>
    <property type="match status" value="1"/>
</dbReference>
<accession>A0A1X0D386</accession>
<dbReference type="EMBL" id="MVHS01000047">
    <property type="protein sequence ID" value="ORA66874.1"/>
    <property type="molecule type" value="Genomic_DNA"/>
</dbReference>
<protein>
    <recommendedName>
        <fullName evidence="2">Pyridoxamine 5'-phosphate oxidase N-terminal domain-containing protein</fullName>
    </recommendedName>
</protein>
<name>A0A1X0D386_9MYCO</name>
<dbReference type="PANTHER" id="PTHR35176">
    <property type="entry name" value="HEME OXYGENASE HI_0854-RELATED"/>
    <property type="match status" value="1"/>
</dbReference>
<dbReference type="InterPro" id="IPR011576">
    <property type="entry name" value="Pyridox_Oxase_N"/>
</dbReference>
<evidence type="ECO:0000313" key="3">
    <source>
        <dbReference type="EMBL" id="ORA66874.1"/>
    </source>
</evidence>
<dbReference type="SUPFAM" id="SSF50475">
    <property type="entry name" value="FMN-binding split barrel"/>
    <property type="match status" value="1"/>
</dbReference>
<dbReference type="GO" id="GO:0005829">
    <property type="term" value="C:cytosol"/>
    <property type="evidence" value="ECO:0007669"/>
    <property type="project" value="TreeGrafter"/>
</dbReference>
<evidence type="ECO:0000256" key="1">
    <source>
        <dbReference type="ARBA" id="ARBA00023002"/>
    </source>
</evidence>
<dbReference type="Gene3D" id="2.30.110.10">
    <property type="entry name" value="Electron Transport, Fmn-binding Protein, Chain A"/>
    <property type="match status" value="1"/>
</dbReference>
<gene>
    <name evidence="3" type="ORF">BST26_16555</name>
</gene>
<dbReference type="GO" id="GO:0016627">
    <property type="term" value="F:oxidoreductase activity, acting on the CH-CH group of donors"/>
    <property type="evidence" value="ECO:0007669"/>
    <property type="project" value="TreeGrafter"/>
</dbReference>
<evidence type="ECO:0000259" key="2">
    <source>
        <dbReference type="Pfam" id="PF01243"/>
    </source>
</evidence>
<sequence>MSMIDPSSATRLDATDFGWITTVRRDGQPQSSYVWFHFDGTDVFVISEPRSGKVRNITENPRVSFHLDGDGTAGNGVLTVDGTAELSSASDDPQRLAQYMTKYNRRIREDLESTPQRYADHFSTAMKISLRTIRAW</sequence>
<keyword evidence="4" id="KW-1185">Reference proteome</keyword>
<dbReference type="Proteomes" id="UP000192801">
    <property type="component" value="Unassembled WGS sequence"/>
</dbReference>
<organism evidence="3 4">
    <name type="scientific">Mycolicibacterium insubricum</name>
    <dbReference type="NCBI Taxonomy" id="444597"/>
    <lineage>
        <taxon>Bacteria</taxon>
        <taxon>Bacillati</taxon>
        <taxon>Actinomycetota</taxon>
        <taxon>Actinomycetes</taxon>
        <taxon>Mycobacteriales</taxon>
        <taxon>Mycobacteriaceae</taxon>
        <taxon>Mycolicibacterium</taxon>
    </lineage>
</organism>
<feature type="domain" description="Pyridoxamine 5'-phosphate oxidase N-terminal" evidence="2">
    <location>
        <begin position="10"/>
        <end position="136"/>
    </location>
</feature>
<dbReference type="Pfam" id="PF01243">
    <property type="entry name" value="PNPOx_N"/>
    <property type="match status" value="1"/>
</dbReference>
<dbReference type="AlphaFoldDB" id="A0A1X0D386"/>
<evidence type="ECO:0000313" key="4">
    <source>
        <dbReference type="Proteomes" id="UP000192801"/>
    </source>
</evidence>
<reference evidence="3 4" key="1">
    <citation type="submission" date="2016-12" db="EMBL/GenBank/DDBJ databases">
        <title>The new phylogeny of genus Mycobacterium.</title>
        <authorList>
            <person name="Tortoli E."/>
            <person name="Trovato A."/>
            <person name="Cirillo D.M."/>
        </authorList>
    </citation>
    <scope>NUCLEOTIDE SEQUENCE [LARGE SCALE GENOMIC DNA]</scope>
    <source>
        <strain evidence="3 4">DSM 45130</strain>
    </source>
</reference>